<accession>D3BS51</accession>
<evidence type="ECO:0000313" key="1">
    <source>
        <dbReference type="EMBL" id="EFA75788.1"/>
    </source>
</evidence>
<dbReference type="SUPFAM" id="SSF48403">
    <property type="entry name" value="Ankyrin repeat"/>
    <property type="match status" value="1"/>
</dbReference>
<proteinExistence type="predicted"/>
<comment type="caution">
    <text evidence="1">The sequence shown here is derived from an EMBL/GenBank/DDBJ whole genome shotgun (WGS) entry which is preliminary data.</text>
</comment>
<dbReference type="InterPro" id="IPR036770">
    <property type="entry name" value="Ankyrin_rpt-contain_sf"/>
</dbReference>
<name>D3BS51_HETP5</name>
<dbReference type="AlphaFoldDB" id="D3BS51"/>
<dbReference type="Gene3D" id="1.25.40.20">
    <property type="entry name" value="Ankyrin repeat-containing domain"/>
    <property type="match status" value="2"/>
</dbReference>
<dbReference type="EMBL" id="ADBJ01000051">
    <property type="protein sequence ID" value="EFA75788.1"/>
    <property type="molecule type" value="Genomic_DNA"/>
</dbReference>
<dbReference type="InterPro" id="IPR002110">
    <property type="entry name" value="Ankyrin_rpt"/>
</dbReference>
<protein>
    <recommendedName>
        <fullName evidence="3">Ankyrin repeat protein</fullName>
    </recommendedName>
</protein>
<evidence type="ECO:0000313" key="2">
    <source>
        <dbReference type="Proteomes" id="UP000001396"/>
    </source>
</evidence>
<organism evidence="1 2">
    <name type="scientific">Heterostelium pallidum (strain ATCC 26659 / Pp 5 / PN500)</name>
    <name type="common">Cellular slime mold</name>
    <name type="synonym">Polysphondylium pallidum</name>
    <dbReference type="NCBI Taxonomy" id="670386"/>
    <lineage>
        <taxon>Eukaryota</taxon>
        <taxon>Amoebozoa</taxon>
        <taxon>Evosea</taxon>
        <taxon>Eumycetozoa</taxon>
        <taxon>Dictyostelia</taxon>
        <taxon>Acytosteliales</taxon>
        <taxon>Acytosteliaceae</taxon>
        <taxon>Heterostelium</taxon>
    </lineage>
</organism>
<dbReference type="Pfam" id="PF12796">
    <property type="entry name" value="Ank_2"/>
    <property type="match status" value="1"/>
</dbReference>
<reference evidence="1 2" key="1">
    <citation type="journal article" date="2011" name="Genome Res.">
        <title>Phylogeny-wide analysis of social amoeba genomes highlights ancient origins for complex intercellular communication.</title>
        <authorList>
            <person name="Heidel A.J."/>
            <person name="Lawal H.M."/>
            <person name="Felder M."/>
            <person name="Schilde C."/>
            <person name="Helps N.R."/>
            <person name="Tunggal B."/>
            <person name="Rivero F."/>
            <person name="John U."/>
            <person name="Schleicher M."/>
            <person name="Eichinger L."/>
            <person name="Platzer M."/>
            <person name="Noegel A.A."/>
            <person name="Schaap P."/>
            <person name="Gloeckner G."/>
        </authorList>
    </citation>
    <scope>NUCLEOTIDE SEQUENCE [LARGE SCALE GENOMIC DNA]</scope>
    <source>
        <strain evidence="2">ATCC 26659 / Pp 5 / PN500</strain>
    </source>
</reference>
<evidence type="ECO:0008006" key="3">
    <source>
        <dbReference type="Google" id="ProtNLM"/>
    </source>
</evidence>
<sequence length="555" mass="65090">MDKIHSFNYILKSVVLRTKIFQYITDIHDQLAKNRSERYDWYDLGCFPDQLIKFNYIQRYKEIFNTIIRDNSCNTLANLTISKFRELYLESFSFALDIGNIEAIEFLNQTLPNEIDYSRLVRREHYQSNLALIEFLHQNVESWFEKLGTKVMDDAAFGSLEVIKFLNFNRTEGCSTQAITNAATKGNLEIIKFIRDNQPTVQVFTNKIAVRFAAKNGHLEVLKFLIENESSAVDFSISDILEIVKGGHLPIIKYLLEIDYYFEIANIEIKWAVNNGHFEMLQYFFENNIISQENINDQQYTILIDNAAINGNLEMLRYLHSNRSSIESCSPNTLYSTATRGHLEEVKFLLDNYGLRTSNFMYMDYILHDVRSHFEVFRYIYENRRDLLLPSNVMDYYAGYKDTTALQWLKDNTSLRCSERAYDNVVKSGNLQTLQWIRENTTLPFPTDLLGRFITYERAMPILQYLKDNDALNASNSPSAMDRSDNLEVTSFLHYNSGKCSSDAMFRAISIENIQMIKFLDQHRTEHINYSYTKLKSKKSFNFLERLKLIKHKKI</sequence>
<dbReference type="PANTHER" id="PTHR46586">
    <property type="entry name" value="ANKYRIN REPEAT-CONTAINING PROTEIN"/>
    <property type="match status" value="1"/>
</dbReference>
<dbReference type="Proteomes" id="UP000001396">
    <property type="component" value="Unassembled WGS sequence"/>
</dbReference>
<dbReference type="PANTHER" id="PTHR46586:SF3">
    <property type="entry name" value="ANKYRIN REPEAT-CONTAINING PROTEIN"/>
    <property type="match status" value="1"/>
</dbReference>
<gene>
    <name evidence="1" type="ORF">PPL_10843</name>
</gene>
<dbReference type="RefSeq" id="XP_020427922.1">
    <property type="nucleotide sequence ID" value="XM_020581606.1"/>
</dbReference>
<keyword evidence="2" id="KW-1185">Reference proteome</keyword>
<dbReference type="InParanoid" id="D3BS51"/>
<dbReference type="GeneID" id="31366312"/>
<dbReference type="InterPro" id="IPR052050">
    <property type="entry name" value="SecEffector_AnkRepeat"/>
</dbReference>